<reference evidence="3" key="1">
    <citation type="submission" date="2022-07" db="EMBL/GenBank/DDBJ databases">
        <title>Phylogenomic reconstructions and comparative analyses of Kickxellomycotina fungi.</title>
        <authorList>
            <person name="Reynolds N.K."/>
            <person name="Stajich J.E."/>
            <person name="Barry K."/>
            <person name="Grigoriev I.V."/>
            <person name="Crous P."/>
            <person name="Smith M.E."/>
        </authorList>
    </citation>
    <scope>NUCLEOTIDE SEQUENCE</scope>
    <source>
        <strain evidence="3">CBS 109367</strain>
    </source>
</reference>
<evidence type="ECO:0000256" key="1">
    <source>
        <dbReference type="SAM" id="MobiDB-lite"/>
    </source>
</evidence>
<accession>A0A9W8GRX2</accession>
<dbReference type="GO" id="GO:0004523">
    <property type="term" value="F:RNA-DNA hybrid ribonuclease activity"/>
    <property type="evidence" value="ECO:0007669"/>
    <property type="project" value="InterPro"/>
</dbReference>
<dbReference type="InterPro" id="IPR002156">
    <property type="entry name" value="RNaseH_domain"/>
</dbReference>
<dbReference type="SUPFAM" id="SSF53098">
    <property type="entry name" value="Ribonuclease H-like"/>
    <property type="match status" value="1"/>
</dbReference>
<feature type="domain" description="RNase H type-1" evidence="2">
    <location>
        <begin position="79"/>
        <end position="227"/>
    </location>
</feature>
<dbReference type="InterPro" id="IPR036397">
    <property type="entry name" value="RNaseH_sf"/>
</dbReference>
<name>A0A9W8GRX2_9FUNG</name>
<evidence type="ECO:0000313" key="3">
    <source>
        <dbReference type="EMBL" id="KAJ2690892.1"/>
    </source>
</evidence>
<dbReference type="AlphaFoldDB" id="A0A9W8GRX2"/>
<dbReference type="GO" id="GO:0003676">
    <property type="term" value="F:nucleic acid binding"/>
    <property type="evidence" value="ECO:0007669"/>
    <property type="project" value="InterPro"/>
</dbReference>
<sequence>MGEHHGSRRPRSKRKLRTQVNILNNAHVGTPQPSRIKGEVARKVLEPAAHEREPESRPFLPNEIAQRFCELDIAGLATRAKQIEIYMDGSLQPGRQNAQAQMGFAAIFKFQLSDATAKEVTLAGATRDGPFSSTMAELMAILAVLAVLPSEARATVWCDSKAAIAYTRQLQCKSDNSWRKSPLAYVAQFYVLQIRQRQTPLVMKWIRGHQGNKWNEAADKAAKNALRQQQGRWTLRLGTLPEQRYYVCVGKSIAPYRIGGIVKRQEEARAAQRLWKAVKNANPDAEIRESDLKETLEALNWSAADPEGGWIRKNSWCRTNTRDSNIRGFVLGALFGLLPVALREWAWYPWVYEESEWHTCPCCHSETETQAHFFICEASQQVLGPEAEPPPGEEAEHSQSSEARTSDNSALRPRQDRWTLVRRIRMEPGQGVDGETAISIVPDEDPESQGPVDMWIAHVVGKRTPYVGITKDWDLGSKEATVAEMFQYGERGNSWVVSHLAHDEEYKTVRAWSRLVRKVALRKRWQEEYMSRWLPRNDAQIRKEEASDIQPKKRRRAMRQPRPFSEKRDAGTPVSERESPAKKRAEYAKLCQVLVGDWSRGVRSRVAGRGLWSVNTKYY</sequence>
<evidence type="ECO:0000313" key="4">
    <source>
        <dbReference type="Proteomes" id="UP001151516"/>
    </source>
</evidence>
<comment type="caution">
    <text evidence="3">The sequence shown here is derived from an EMBL/GenBank/DDBJ whole genome shotgun (WGS) entry which is preliminary data.</text>
</comment>
<feature type="compositionally biased region" description="Polar residues" evidence="1">
    <location>
        <begin position="400"/>
        <end position="409"/>
    </location>
</feature>
<feature type="region of interest" description="Disordered" evidence="1">
    <location>
        <begin position="383"/>
        <end position="413"/>
    </location>
</feature>
<gene>
    <name evidence="3" type="ORF">IWW39_000401</name>
</gene>
<dbReference type="Proteomes" id="UP001151516">
    <property type="component" value="Unassembled WGS sequence"/>
</dbReference>
<evidence type="ECO:0000259" key="2">
    <source>
        <dbReference type="PROSITE" id="PS50879"/>
    </source>
</evidence>
<dbReference type="OrthoDB" id="245563at2759"/>
<dbReference type="PROSITE" id="PS50879">
    <property type="entry name" value="RNASE_H_1"/>
    <property type="match status" value="1"/>
</dbReference>
<keyword evidence="4" id="KW-1185">Reference proteome</keyword>
<dbReference type="Pfam" id="PF00075">
    <property type="entry name" value="RNase_H"/>
    <property type="match status" value="1"/>
</dbReference>
<feature type="region of interest" description="Disordered" evidence="1">
    <location>
        <begin position="543"/>
        <end position="581"/>
    </location>
</feature>
<dbReference type="Gene3D" id="3.30.420.10">
    <property type="entry name" value="Ribonuclease H-like superfamily/Ribonuclease H"/>
    <property type="match status" value="1"/>
</dbReference>
<dbReference type="EMBL" id="JANBTX010000006">
    <property type="protein sequence ID" value="KAJ2690892.1"/>
    <property type="molecule type" value="Genomic_DNA"/>
</dbReference>
<organism evidence="3 4">
    <name type="scientific">Coemansia spiralis</name>
    <dbReference type="NCBI Taxonomy" id="417178"/>
    <lineage>
        <taxon>Eukaryota</taxon>
        <taxon>Fungi</taxon>
        <taxon>Fungi incertae sedis</taxon>
        <taxon>Zoopagomycota</taxon>
        <taxon>Kickxellomycotina</taxon>
        <taxon>Kickxellomycetes</taxon>
        <taxon>Kickxellales</taxon>
        <taxon>Kickxellaceae</taxon>
        <taxon>Coemansia</taxon>
    </lineage>
</organism>
<dbReference type="InterPro" id="IPR012337">
    <property type="entry name" value="RNaseH-like_sf"/>
</dbReference>
<proteinExistence type="predicted"/>
<protein>
    <recommendedName>
        <fullName evidence="2">RNase H type-1 domain-containing protein</fullName>
    </recommendedName>
</protein>
<feature type="compositionally biased region" description="Basic and acidic residues" evidence="1">
    <location>
        <begin position="564"/>
        <end position="581"/>
    </location>
</feature>